<keyword evidence="9" id="KW-0238">DNA-binding</keyword>
<feature type="zinc finger region" description="C3H1-type" evidence="14">
    <location>
        <begin position="12"/>
        <end position="40"/>
    </location>
</feature>
<dbReference type="FunFam" id="3.30.70.330:FF:000122">
    <property type="entry name" value="Splicing factor U2AF small subunit"/>
    <property type="match status" value="1"/>
</dbReference>
<feature type="compositionally biased region" description="Basic and acidic residues" evidence="15">
    <location>
        <begin position="207"/>
        <end position="232"/>
    </location>
</feature>
<feature type="compositionally biased region" description="Basic and acidic residues" evidence="15">
    <location>
        <begin position="261"/>
        <end position="292"/>
    </location>
</feature>
<keyword evidence="6 14" id="KW-0863">Zinc-finger</keyword>
<keyword evidence="11" id="KW-0539">Nucleus</keyword>
<keyword evidence="10" id="KW-0508">mRNA splicing</keyword>
<gene>
    <name evidence="18" type="primary">U2AF35A</name>
    <name evidence="18" type="ORF">SDJN03_11759</name>
</gene>
<keyword evidence="3" id="KW-0507">mRNA processing</keyword>
<evidence type="ECO:0000256" key="14">
    <source>
        <dbReference type="PROSITE-ProRule" id="PRU00723"/>
    </source>
</evidence>
<feature type="non-terminal residue" evidence="18">
    <location>
        <position position="1"/>
    </location>
</feature>
<dbReference type="PROSITE" id="PS50102">
    <property type="entry name" value="RRM"/>
    <property type="match status" value="1"/>
</dbReference>
<dbReference type="CDD" id="cd12539">
    <property type="entry name" value="RRM_U2AF35B"/>
    <property type="match status" value="1"/>
</dbReference>
<dbReference type="Pfam" id="PF00076">
    <property type="entry name" value="RRM_1"/>
    <property type="match status" value="1"/>
</dbReference>
<evidence type="ECO:0000256" key="4">
    <source>
        <dbReference type="ARBA" id="ARBA00022723"/>
    </source>
</evidence>
<evidence type="ECO:0000256" key="6">
    <source>
        <dbReference type="ARBA" id="ARBA00022771"/>
    </source>
</evidence>
<dbReference type="InterPro" id="IPR000504">
    <property type="entry name" value="RRM_dom"/>
</dbReference>
<dbReference type="SMART" id="SM00360">
    <property type="entry name" value="RRM"/>
    <property type="match status" value="1"/>
</dbReference>
<keyword evidence="7 14" id="KW-0862">Zinc</keyword>
<organism evidence="18 19">
    <name type="scientific">Cucurbita argyrosperma subsp. sororia</name>
    <dbReference type="NCBI Taxonomy" id="37648"/>
    <lineage>
        <taxon>Eukaryota</taxon>
        <taxon>Viridiplantae</taxon>
        <taxon>Streptophyta</taxon>
        <taxon>Embryophyta</taxon>
        <taxon>Tracheophyta</taxon>
        <taxon>Spermatophyta</taxon>
        <taxon>Magnoliopsida</taxon>
        <taxon>eudicotyledons</taxon>
        <taxon>Gunneridae</taxon>
        <taxon>Pentapetalae</taxon>
        <taxon>rosids</taxon>
        <taxon>fabids</taxon>
        <taxon>Cucurbitales</taxon>
        <taxon>Cucurbitaceae</taxon>
        <taxon>Cucurbiteae</taxon>
        <taxon>Cucurbita</taxon>
    </lineage>
</organism>
<evidence type="ECO:0000256" key="3">
    <source>
        <dbReference type="ARBA" id="ARBA00022664"/>
    </source>
</evidence>
<reference evidence="18 19" key="1">
    <citation type="journal article" date="2021" name="Hortic Res">
        <title>The domestication of Cucurbita argyrosperma as revealed by the genome of its wild relative.</title>
        <authorList>
            <person name="Barrera-Redondo J."/>
            <person name="Sanchez-de la Vega G."/>
            <person name="Aguirre-Liguori J.A."/>
            <person name="Castellanos-Morales G."/>
            <person name="Gutierrez-Guerrero Y.T."/>
            <person name="Aguirre-Dugua X."/>
            <person name="Aguirre-Planter E."/>
            <person name="Tenaillon M.I."/>
            <person name="Lira-Saade R."/>
            <person name="Eguiarte L.E."/>
        </authorList>
    </citation>
    <scope>NUCLEOTIDE SEQUENCE [LARGE SCALE GENOMIC DNA]</scope>
    <source>
        <strain evidence="18">JBR-2021</strain>
    </source>
</reference>
<comment type="similarity">
    <text evidence="2">Belongs to the splicing factor SR family.</text>
</comment>
<evidence type="ECO:0000256" key="12">
    <source>
        <dbReference type="ARBA" id="ARBA00054989"/>
    </source>
</evidence>
<feature type="compositionally biased region" description="Polar residues" evidence="15">
    <location>
        <begin position="318"/>
        <end position="332"/>
    </location>
</feature>
<evidence type="ECO:0000256" key="13">
    <source>
        <dbReference type="PROSITE-ProRule" id="PRU00176"/>
    </source>
</evidence>
<feature type="compositionally biased region" description="Basic residues" evidence="15">
    <location>
        <begin position="233"/>
        <end position="260"/>
    </location>
</feature>
<dbReference type="InterPro" id="IPR000571">
    <property type="entry name" value="Znf_CCCH"/>
</dbReference>
<dbReference type="InterPro" id="IPR009145">
    <property type="entry name" value="U2AF_small"/>
</dbReference>
<comment type="subcellular location">
    <subcellularLocation>
        <location evidence="1">Nucleus</location>
    </subcellularLocation>
</comment>
<proteinExistence type="inferred from homology"/>
<keyword evidence="19" id="KW-1185">Reference proteome</keyword>
<feature type="domain" description="RRM" evidence="16">
    <location>
        <begin position="44"/>
        <end position="146"/>
    </location>
</feature>
<keyword evidence="5" id="KW-0677">Repeat</keyword>
<feature type="domain" description="C3H1-type" evidence="17">
    <location>
        <begin position="148"/>
        <end position="175"/>
    </location>
</feature>
<comment type="function">
    <text evidence="12">Necessary for the splicing of pre-mRNA. Probably active at the 3' splice sites.</text>
</comment>
<dbReference type="GO" id="GO:0048573">
    <property type="term" value="P:photoperiodism, flowering"/>
    <property type="evidence" value="ECO:0007669"/>
    <property type="project" value="UniProtKB-ARBA"/>
</dbReference>
<keyword evidence="8 13" id="KW-0694">RNA-binding</keyword>
<sequence length="403" mass="46740">MAEHLASIFGTEKDRVNCPFYFKIGACRHGDRCSRLHTKPSISPTLLLSNMYQRPDMITPGVDPQGQSLDPRKVQDHFEDFYEDLFEELSKYGDLESLNICDNLADHMVGNVYVQFREEEQAANALHNLNGRFYAGRPIIVDFSPVTDFREATCRQYEENVCNRGGYCNFMHLKKISRELRRRLFGRNRRRRSRSRSQSQSPHRHHGYDERPHGGRERGSSRRDGDKDPRYHDRSRRPRSRSPRHRGGRSRSPGGRRNRSPGRESSVERRAKIEQWNRDREKADNGSGHQDDGGSNDLVQNEDEFDPSKQGHSRILSPLSNSPFSKRSSSLPISTVQVEDRFGCYLWRDLQDLVRCLVGNMKKEASSLIFCSAEKCSLIHNQQTKMNDNTMEMSFLIVYCDEY</sequence>
<evidence type="ECO:0000256" key="10">
    <source>
        <dbReference type="ARBA" id="ARBA00023187"/>
    </source>
</evidence>
<evidence type="ECO:0000256" key="1">
    <source>
        <dbReference type="ARBA" id="ARBA00004123"/>
    </source>
</evidence>
<evidence type="ECO:0000313" key="18">
    <source>
        <dbReference type="EMBL" id="KAG6595206.1"/>
    </source>
</evidence>
<feature type="domain" description="C3H1-type" evidence="17">
    <location>
        <begin position="12"/>
        <end position="40"/>
    </location>
</feature>
<evidence type="ECO:0000313" key="19">
    <source>
        <dbReference type="Proteomes" id="UP000685013"/>
    </source>
</evidence>
<evidence type="ECO:0000256" key="8">
    <source>
        <dbReference type="ARBA" id="ARBA00022884"/>
    </source>
</evidence>
<evidence type="ECO:0000256" key="11">
    <source>
        <dbReference type="ARBA" id="ARBA00023242"/>
    </source>
</evidence>
<accession>A0AAV6NE71</accession>
<dbReference type="InterPro" id="IPR003954">
    <property type="entry name" value="RRM_euk-type"/>
</dbReference>
<comment type="caution">
    <text evidence="18">The sequence shown here is derived from an EMBL/GenBank/DDBJ whole genome shotgun (WGS) entry which is preliminary data.</text>
</comment>
<dbReference type="GO" id="GO:0003677">
    <property type="term" value="F:DNA binding"/>
    <property type="evidence" value="ECO:0007669"/>
    <property type="project" value="UniProtKB-KW"/>
</dbReference>
<evidence type="ECO:0000259" key="16">
    <source>
        <dbReference type="PROSITE" id="PS50102"/>
    </source>
</evidence>
<dbReference type="GO" id="GO:0000398">
    <property type="term" value="P:mRNA splicing, via spliceosome"/>
    <property type="evidence" value="ECO:0007669"/>
    <property type="project" value="InterPro"/>
</dbReference>
<feature type="region of interest" description="Disordered" evidence="15">
    <location>
        <begin position="184"/>
        <end position="332"/>
    </location>
</feature>
<evidence type="ECO:0000256" key="9">
    <source>
        <dbReference type="ARBA" id="ARBA00023125"/>
    </source>
</evidence>
<feature type="compositionally biased region" description="Basic residues" evidence="15">
    <location>
        <begin position="184"/>
        <end position="195"/>
    </location>
</feature>
<dbReference type="Pfam" id="PF00642">
    <property type="entry name" value="zf-CCCH"/>
    <property type="match status" value="2"/>
</dbReference>
<evidence type="ECO:0000256" key="5">
    <source>
        <dbReference type="ARBA" id="ARBA00022737"/>
    </source>
</evidence>
<dbReference type="SMART" id="SM00356">
    <property type="entry name" value="ZnF_C3H1"/>
    <property type="match status" value="2"/>
</dbReference>
<protein>
    <submittedName>
        <fullName evidence="18">Splicing factor U2af small subunit A</fullName>
    </submittedName>
</protein>
<dbReference type="EMBL" id="JAGKQH010000007">
    <property type="protein sequence ID" value="KAG6595206.1"/>
    <property type="molecule type" value="Genomic_DNA"/>
</dbReference>
<name>A0AAV6NE71_9ROSI</name>
<dbReference type="AlphaFoldDB" id="A0AAV6NE71"/>
<dbReference type="GO" id="GO:0003723">
    <property type="term" value="F:RNA binding"/>
    <property type="evidence" value="ECO:0007669"/>
    <property type="project" value="UniProtKB-UniRule"/>
</dbReference>
<evidence type="ECO:0000256" key="7">
    <source>
        <dbReference type="ARBA" id="ARBA00022833"/>
    </source>
</evidence>
<feature type="zinc finger region" description="C3H1-type" evidence="14">
    <location>
        <begin position="148"/>
        <end position="175"/>
    </location>
</feature>
<dbReference type="PROSITE" id="PS50103">
    <property type="entry name" value="ZF_C3H1"/>
    <property type="match status" value="2"/>
</dbReference>
<dbReference type="SMART" id="SM00361">
    <property type="entry name" value="RRM_1"/>
    <property type="match status" value="1"/>
</dbReference>
<dbReference type="PANTHER" id="PTHR12620">
    <property type="entry name" value="U2 SNRNP AUXILIARY FACTOR, SMALL SUBUNIT"/>
    <property type="match status" value="1"/>
</dbReference>
<evidence type="ECO:0000259" key="17">
    <source>
        <dbReference type="PROSITE" id="PS50103"/>
    </source>
</evidence>
<dbReference type="GO" id="GO:0008270">
    <property type="term" value="F:zinc ion binding"/>
    <property type="evidence" value="ECO:0007669"/>
    <property type="project" value="UniProtKB-KW"/>
</dbReference>
<evidence type="ECO:0000256" key="15">
    <source>
        <dbReference type="SAM" id="MobiDB-lite"/>
    </source>
</evidence>
<dbReference type="GO" id="GO:0089701">
    <property type="term" value="C:U2AF complex"/>
    <property type="evidence" value="ECO:0007669"/>
    <property type="project" value="InterPro"/>
</dbReference>
<evidence type="ECO:0000256" key="2">
    <source>
        <dbReference type="ARBA" id="ARBA00010269"/>
    </source>
</evidence>
<keyword evidence="4 14" id="KW-0479">Metal-binding</keyword>
<dbReference type="Proteomes" id="UP000685013">
    <property type="component" value="Chromosome 7"/>
</dbReference>